<gene>
    <name evidence="1" type="ORF">DNX69_10945</name>
</gene>
<protein>
    <submittedName>
        <fullName evidence="1">Phage tail protein</fullName>
    </submittedName>
</protein>
<dbReference type="InterPro" id="IPR008861">
    <property type="entry name" value="GpX-like"/>
</dbReference>
<name>A0A323UHL2_RHOPL</name>
<sequence>MTAFDRLYTVRRDGLRLDHIARDELGSERGGTVESILALNPGLAALGWIIPIGTVIKLPPRPSASTPQIKVARVWGDA</sequence>
<dbReference type="EMBL" id="QKQS01000013">
    <property type="protein sequence ID" value="PZA12482.1"/>
    <property type="molecule type" value="Genomic_DNA"/>
</dbReference>
<proteinExistence type="predicted"/>
<comment type="caution">
    <text evidence="1">The sequence shown here is derived from an EMBL/GenBank/DDBJ whole genome shotgun (WGS) entry which is preliminary data.</text>
</comment>
<evidence type="ECO:0000313" key="2">
    <source>
        <dbReference type="Proteomes" id="UP000248134"/>
    </source>
</evidence>
<dbReference type="Proteomes" id="UP000248134">
    <property type="component" value="Unassembled WGS sequence"/>
</dbReference>
<dbReference type="RefSeq" id="WP_110785979.1">
    <property type="nucleotide sequence ID" value="NZ_QKQS01000013.1"/>
</dbReference>
<dbReference type="Pfam" id="PF05489">
    <property type="entry name" value="Phage_tail_X"/>
    <property type="match status" value="1"/>
</dbReference>
<accession>A0A323UHL2</accession>
<evidence type="ECO:0000313" key="1">
    <source>
        <dbReference type="EMBL" id="PZA12482.1"/>
    </source>
</evidence>
<reference evidence="1 2" key="1">
    <citation type="submission" date="2018-06" db="EMBL/GenBank/DDBJ databases">
        <title>Draft Whole-Genome Sequence of the purple photosynthetic bacterium Rhodospeudomonas palustris XCP.</title>
        <authorList>
            <person name="Rayyan A."/>
            <person name="Meyer T.E."/>
            <person name="Kyndt J.A."/>
        </authorList>
    </citation>
    <scope>NUCLEOTIDE SEQUENCE [LARGE SCALE GENOMIC DNA]</scope>
    <source>
        <strain evidence="1 2">XCP</strain>
    </source>
</reference>
<dbReference type="OrthoDB" id="8241931at2"/>
<organism evidence="1 2">
    <name type="scientific">Rhodopseudomonas palustris</name>
    <dbReference type="NCBI Taxonomy" id="1076"/>
    <lineage>
        <taxon>Bacteria</taxon>
        <taxon>Pseudomonadati</taxon>
        <taxon>Pseudomonadota</taxon>
        <taxon>Alphaproteobacteria</taxon>
        <taxon>Hyphomicrobiales</taxon>
        <taxon>Nitrobacteraceae</taxon>
        <taxon>Rhodopseudomonas</taxon>
    </lineage>
</organism>
<dbReference type="AlphaFoldDB" id="A0A323UHL2"/>